<reference evidence="2" key="1">
    <citation type="submission" date="2019-02" db="EMBL/GenBank/DDBJ databases">
        <title>Deep-cultivation of Planctomycetes and their phenomic and genomic characterization uncovers novel biology.</title>
        <authorList>
            <person name="Wiegand S."/>
            <person name="Jogler M."/>
            <person name="Boedeker C."/>
            <person name="Pinto D."/>
            <person name="Vollmers J."/>
            <person name="Rivas-Marin E."/>
            <person name="Kohn T."/>
            <person name="Peeters S.H."/>
            <person name="Heuer A."/>
            <person name="Rast P."/>
            <person name="Oberbeckmann S."/>
            <person name="Bunk B."/>
            <person name="Jeske O."/>
            <person name="Meyerdierks A."/>
            <person name="Storesund J.E."/>
            <person name="Kallscheuer N."/>
            <person name="Luecker S."/>
            <person name="Lage O.M."/>
            <person name="Pohl T."/>
            <person name="Merkel B.J."/>
            <person name="Hornburger P."/>
            <person name="Mueller R.-W."/>
            <person name="Bruemmer F."/>
            <person name="Labrenz M."/>
            <person name="Spormann A.M."/>
            <person name="Op den Camp H."/>
            <person name="Overmann J."/>
            <person name="Amann R."/>
            <person name="Jetten M.S.M."/>
            <person name="Mascher T."/>
            <person name="Medema M.H."/>
            <person name="Devos D.P."/>
            <person name="Kaster A.-K."/>
            <person name="Ovreas L."/>
            <person name="Rohde M."/>
            <person name="Galperin M.Y."/>
            <person name="Jogler C."/>
        </authorList>
    </citation>
    <scope>NUCLEOTIDE SEQUENCE [LARGE SCALE GENOMIC DNA]</scope>
    <source>
        <strain evidence="2">Pan97</strain>
    </source>
</reference>
<dbReference type="EMBL" id="CP036289">
    <property type="protein sequence ID" value="QDU77718.1"/>
    <property type="molecule type" value="Genomic_DNA"/>
</dbReference>
<dbReference type="InterPro" id="IPR023375">
    <property type="entry name" value="ADC_dom_sf"/>
</dbReference>
<sequence length="242" mass="27807">MIDRLTPTIRPNQRVRGYQRWRSLLFLHWPVPFETLRPLVPAGLEIDHFDGVAYVGVVPFAMKGVRNAWWPEWASMTFLETNVRTYVYHGSQPGVYFLSLDAANRLAVWGARQFWGLPYYHAQMSLKRTEDKVVYETERPCGSVRHKVSYRIGPPLEPSQPGSLQHFFLERYYLFLEHRGTLYTGQVHHVPYPAHEVEILAIEDTLLNASGLAIPPDPPSFAHFSPGVDVEIFGLKPLPRTP</sequence>
<dbReference type="RefSeq" id="WP_144976795.1">
    <property type="nucleotide sequence ID" value="NZ_CP036289.1"/>
</dbReference>
<accession>A0A518CER0</accession>
<dbReference type="PANTHER" id="PTHR39186:SF1">
    <property type="entry name" value="DUF2071 DOMAIN-CONTAINING PROTEIN"/>
    <property type="match status" value="1"/>
</dbReference>
<dbReference type="Gene3D" id="2.40.400.10">
    <property type="entry name" value="Acetoacetate decarboxylase-like"/>
    <property type="match status" value="1"/>
</dbReference>
<dbReference type="Pfam" id="PF09844">
    <property type="entry name" value="DUF2071"/>
    <property type="match status" value="1"/>
</dbReference>
<dbReference type="AlphaFoldDB" id="A0A518CER0"/>
<dbReference type="OrthoDB" id="150993at2"/>
<dbReference type="PANTHER" id="PTHR39186">
    <property type="entry name" value="DUF2071 FAMILY PROTEIN"/>
    <property type="match status" value="1"/>
</dbReference>
<dbReference type="KEGG" id="bvo:Pan97_47920"/>
<dbReference type="Proteomes" id="UP000318626">
    <property type="component" value="Chromosome"/>
</dbReference>
<keyword evidence="2" id="KW-1185">Reference proteome</keyword>
<proteinExistence type="predicted"/>
<gene>
    <name evidence="1" type="ORF">Pan97_47920</name>
</gene>
<evidence type="ECO:0000313" key="1">
    <source>
        <dbReference type="EMBL" id="QDU77718.1"/>
    </source>
</evidence>
<dbReference type="InterPro" id="IPR018644">
    <property type="entry name" value="DUF2071"/>
</dbReference>
<protein>
    <recommendedName>
        <fullName evidence="3">DUF2071 domain-containing protein</fullName>
    </recommendedName>
</protein>
<name>A0A518CER0_9BACT</name>
<evidence type="ECO:0008006" key="3">
    <source>
        <dbReference type="Google" id="ProtNLM"/>
    </source>
</evidence>
<organism evidence="1 2">
    <name type="scientific">Bremerella volcania</name>
    <dbReference type="NCBI Taxonomy" id="2527984"/>
    <lineage>
        <taxon>Bacteria</taxon>
        <taxon>Pseudomonadati</taxon>
        <taxon>Planctomycetota</taxon>
        <taxon>Planctomycetia</taxon>
        <taxon>Pirellulales</taxon>
        <taxon>Pirellulaceae</taxon>
        <taxon>Bremerella</taxon>
    </lineage>
</organism>
<evidence type="ECO:0000313" key="2">
    <source>
        <dbReference type="Proteomes" id="UP000318626"/>
    </source>
</evidence>
<dbReference type="SUPFAM" id="SSF160104">
    <property type="entry name" value="Acetoacetate decarboxylase-like"/>
    <property type="match status" value="1"/>
</dbReference>